<keyword evidence="2 10" id="KW-0210">Decarboxylase</keyword>
<evidence type="ECO:0000256" key="10">
    <source>
        <dbReference type="HAMAP-Rule" id="MF_00464"/>
    </source>
</evidence>
<keyword evidence="1 10" id="KW-0949">S-adenosyl-L-methionine</keyword>
<comment type="similarity">
    <text evidence="10">Belongs to the prokaryotic AdoMetDC family. Type 1 subfamily.</text>
</comment>
<sequence length="123" mass="13480">MMGATFPAVGEHGLLDLYGIDAELACDEGLIRQYLLEAARLAGATVLQSNFHHFGQNLGITGVLLLSESHISIHTWPEHQFAAIDIFMCGAHQIHCAVDYLKQAFGPQNFVFNLHQRGKPPVA</sequence>
<dbReference type="InterPro" id="IPR042286">
    <property type="entry name" value="AdoMetDC_C"/>
</dbReference>
<comment type="cofactor">
    <cofactor evidence="10">
        <name>pyruvate</name>
        <dbReference type="ChEBI" id="CHEBI:15361"/>
    </cofactor>
    <text evidence="10">Binds 1 pyruvoyl group covalently per subunit.</text>
</comment>
<evidence type="ECO:0000256" key="8">
    <source>
        <dbReference type="ARBA" id="ARBA00023270"/>
    </source>
</evidence>
<keyword evidence="12" id="KW-1185">Reference proteome</keyword>
<dbReference type="RefSeq" id="WP_239442366.1">
    <property type="nucleotide sequence ID" value="NZ_PQSP01000005.1"/>
</dbReference>
<evidence type="ECO:0000256" key="7">
    <source>
        <dbReference type="ARBA" id="ARBA00023239"/>
    </source>
</evidence>
<keyword evidence="7 10" id="KW-0456">Lyase</keyword>
<comment type="pathway">
    <text evidence="10">Amine and polyamine biosynthesis; S-adenosylmethioninamine biosynthesis; S-adenosylmethioninamine from S-adenosyl-L-methionine: step 1/1.</text>
</comment>
<dbReference type="InterPro" id="IPR016067">
    <property type="entry name" value="S-AdoMet_deCO2ase_core"/>
</dbReference>
<comment type="caution">
    <text evidence="11">The sequence shown here is derived from an EMBL/GenBank/DDBJ whole genome shotgun (WGS) entry which is preliminary data.</text>
</comment>
<dbReference type="AlphaFoldDB" id="A0A433SC43"/>
<dbReference type="UniPathway" id="UPA00331">
    <property type="reaction ID" value="UER00451"/>
</dbReference>
<evidence type="ECO:0000256" key="2">
    <source>
        <dbReference type="ARBA" id="ARBA00022793"/>
    </source>
</evidence>
<evidence type="ECO:0000256" key="1">
    <source>
        <dbReference type="ARBA" id="ARBA00022691"/>
    </source>
</evidence>
<feature type="active site" description="Proton acceptor; for processing activity" evidence="10">
    <location>
        <position position="74"/>
    </location>
</feature>
<dbReference type="EMBL" id="PQSP01000005">
    <property type="protein sequence ID" value="RUS66289.1"/>
    <property type="molecule type" value="Genomic_DNA"/>
</dbReference>
<feature type="chain" id="PRO_5023314764" description="S-adenosylmethionine decarboxylase alpha chain" evidence="10">
    <location>
        <begin position="69"/>
        <end position="123"/>
    </location>
</feature>
<dbReference type="EC" id="4.1.1.50" evidence="10"/>
<dbReference type="HAMAP" id="MF_00464">
    <property type="entry name" value="AdoMetDC_1"/>
    <property type="match status" value="1"/>
</dbReference>
<feature type="chain" id="PRO_5023314763" description="S-adenosylmethionine decarboxylase beta chain" evidence="10">
    <location>
        <begin position="1"/>
        <end position="68"/>
    </location>
</feature>
<dbReference type="SUPFAM" id="SSF56276">
    <property type="entry name" value="S-adenosylmethionine decarboxylase"/>
    <property type="match status" value="1"/>
</dbReference>
<dbReference type="NCBIfam" id="TIGR03330">
    <property type="entry name" value="SAM_DCase_Bsu"/>
    <property type="match status" value="1"/>
</dbReference>
<gene>
    <name evidence="10 11" type="primary">speH</name>
    <name evidence="11" type="ORF">CUZ56_02015</name>
</gene>
<feature type="active site" description="Proton donor; for catalytic activity" evidence="10">
    <location>
        <position position="89"/>
    </location>
</feature>
<evidence type="ECO:0000256" key="4">
    <source>
        <dbReference type="ARBA" id="ARBA00023066"/>
    </source>
</evidence>
<comment type="subunit">
    <text evidence="10">Heterotetramer of two alpha and two beta chains arranged as a dimer of alpha/beta heterodimers.</text>
</comment>
<keyword evidence="4 10" id="KW-0745">Spermidine biosynthesis</keyword>
<evidence type="ECO:0000256" key="3">
    <source>
        <dbReference type="ARBA" id="ARBA00022813"/>
    </source>
</evidence>
<evidence type="ECO:0000313" key="12">
    <source>
        <dbReference type="Proteomes" id="UP000286947"/>
    </source>
</evidence>
<evidence type="ECO:0000256" key="5">
    <source>
        <dbReference type="ARBA" id="ARBA00023115"/>
    </source>
</evidence>
<organism evidence="11 12">
    <name type="scientific">Saezia sanguinis</name>
    <dbReference type="NCBI Taxonomy" id="1965230"/>
    <lineage>
        <taxon>Bacteria</taxon>
        <taxon>Pseudomonadati</taxon>
        <taxon>Pseudomonadota</taxon>
        <taxon>Betaproteobacteria</taxon>
        <taxon>Burkholderiales</taxon>
        <taxon>Saeziaceae</taxon>
        <taxon>Saezia</taxon>
    </lineage>
</organism>
<dbReference type="Pfam" id="PF02675">
    <property type="entry name" value="AdoMet_dc"/>
    <property type="match status" value="1"/>
</dbReference>
<protein>
    <recommendedName>
        <fullName evidence="10">S-adenosylmethionine decarboxylase proenzyme</fullName>
        <shortName evidence="10">AdoMetDC</shortName>
        <shortName evidence="10">SAMDC</shortName>
        <ecNumber evidence="10">4.1.1.50</ecNumber>
    </recommendedName>
    <component>
        <recommendedName>
            <fullName evidence="10">S-adenosylmethionine decarboxylase beta chain</fullName>
        </recommendedName>
    </component>
    <component>
        <recommendedName>
            <fullName evidence="10">S-adenosylmethionine decarboxylase alpha chain</fullName>
        </recommendedName>
    </component>
</protein>
<feature type="active site" description="Schiff-base intermediate with substrate; via pyruvic acid" evidence="10">
    <location>
        <position position="69"/>
    </location>
</feature>
<keyword evidence="5 10" id="KW-0620">Polyamine biosynthesis</keyword>
<accession>A0A433SC43</accession>
<dbReference type="Proteomes" id="UP000286947">
    <property type="component" value="Unassembled WGS sequence"/>
</dbReference>
<feature type="modified residue" description="Pyruvic acid (Ser); by autocatalysis" evidence="10">
    <location>
        <position position="69"/>
    </location>
</feature>
<dbReference type="InterPro" id="IPR042284">
    <property type="entry name" value="AdoMetDC_N"/>
</dbReference>
<keyword evidence="8 10" id="KW-0704">Schiff base</keyword>
<keyword evidence="3 10" id="KW-0068">Autocatalytic cleavage</keyword>
<keyword evidence="6 10" id="KW-0865">Zymogen</keyword>
<comment type="PTM">
    <text evidence="10">Is synthesized initially as an inactive proenzyme. Formation of the active enzyme involves a self-maturation process in which the active site pyruvoyl group is generated from an internal serine residue via an autocatalytic post-translational modification. Two non-identical subunits are generated from the proenzyme in this reaction, and the pyruvate is formed at the N-terminus of the alpha chain, which is derived from the carboxyl end of the proenzyme. The post-translation cleavage follows an unusual pathway, termed non-hydrolytic serinolysis, in which the side chain hydroxyl group of the serine supplies its oxygen atom to form the C-terminus of the beta chain, while the remainder of the serine residue undergoes an oxidative deamination to produce ammonia and the pyruvoyl group blocking the N-terminus of the alpha chain.</text>
</comment>
<dbReference type="GO" id="GO:0005829">
    <property type="term" value="C:cytosol"/>
    <property type="evidence" value="ECO:0007669"/>
    <property type="project" value="TreeGrafter"/>
</dbReference>
<dbReference type="InterPro" id="IPR003826">
    <property type="entry name" value="AdoMetDC_fam_prok"/>
</dbReference>
<reference evidence="11 12" key="1">
    <citation type="submission" date="2018-01" db="EMBL/GenBank/DDBJ databases">
        <title>Saezia sanguinis gen. nov., sp. nov., in the order Burkholderiales isolated from human blood.</title>
        <authorList>
            <person name="Medina-Pascual M.J."/>
            <person name="Valdezate S."/>
            <person name="Monzon S."/>
            <person name="Cuesta I."/>
            <person name="Carrasco G."/>
            <person name="Villalon P."/>
            <person name="Saez-Nieto J.A."/>
        </authorList>
    </citation>
    <scope>NUCLEOTIDE SEQUENCE [LARGE SCALE GENOMIC DNA]</scope>
    <source>
        <strain evidence="11 12">CNM695-12</strain>
    </source>
</reference>
<evidence type="ECO:0000256" key="9">
    <source>
        <dbReference type="ARBA" id="ARBA00023317"/>
    </source>
</evidence>
<dbReference type="GO" id="GO:0004014">
    <property type="term" value="F:adenosylmethionine decarboxylase activity"/>
    <property type="evidence" value="ECO:0007669"/>
    <property type="project" value="UniProtKB-UniRule"/>
</dbReference>
<feature type="site" description="Cleavage (non-hydrolytic); by autolysis" evidence="10">
    <location>
        <begin position="68"/>
        <end position="69"/>
    </location>
</feature>
<keyword evidence="9 10" id="KW-0670">Pyruvate</keyword>
<dbReference type="InterPro" id="IPR017716">
    <property type="entry name" value="S-AdoMet_deCOase_pro-enz"/>
</dbReference>
<dbReference type="GO" id="GO:0008295">
    <property type="term" value="P:spermidine biosynthetic process"/>
    <property type="evidence" value="ECO:0007669"/>
    <property type="project" value="UniProtKB-UniRule"/>
</dbReference>
<name>A0A433SC43_9BURK</name>
<dbReference type="PANTHER" id="PTHR33866:SF2">
    <property type="entry name" value="S-ADENOSYLMETHIONINE DECARBOXYLASE PROENZYME"/>
    <property type="match status" value="1"/>
</dbReference>
<dbReference type="Gene3D" id="3.30.160.750">
    <property type="match status" value="1"/>
</dbReference>
<proteinExistence type="inferred from homology"/>
<dbReference type="Gene3D" id="3.30.360.110">
    <property type="entry name" value="S-adenosylmethionine decarboxylase domain"/>
    <property type="match status" value="1"/>
</dbReference>
<comment type="catalytic activity">
    <reaction evidence="10">
        <text>S-adenosyl-L-methionine + H(+) = S-adenosyl 3-(methylsulfanyl)propylamine + CO2</text>
        <dbReference type="Rhea" id="RHEA:15981"/>
        <dbReference type="ChEBI" id="CHEBI:15378"/>
        <dbReference type="ChEBI" id="CHEBI:16526"/>
        <dbReference type="ChEBI" id="CHEBI:57443"/>
        <dbReference type="ChEBI" id="CHEBI:59789"/>
        <dbReference type="EC" id="4.1.1.50"/>
    </reaction>
</comment>
<evidence type="ECO:0000313" key="11">
    <source>
        <dbReference type="EMBL" id="RUS66289.1"/>
    </source>
</evidence>
<dbReference type="PANTHER" id="PTHR33866">
    <property type="entry name" value="S-ADENOSYLMETHIONINE DECARBOXYLASE PROENZYME"/>
    <property type="match status" value="1"/>
</dbReference>
<comment type="function">
    <text evidence="10">Catalyzes the decarboxylation of S-adenosylmethionine to S-adenosylmethioninamine (dcAdoMet), the propylamine donor required for the synthesis of the polyamines spermine and spermidine from the diamine putrescine.</text>
</comment>
<evidence type="ECO:0000256" key="6">
    <source>
        <dbReference type="ARBA" id="ARBA00023145"/>
    </source>
</evidence>